<proteinExistence type="predicted"/>
<protein>
    <submittedName>
        <fullName evidence="1">Uncharacterized protein</fullName>
    </submittedName>
</protein>
<dbReference type="EMBL" id="LNRQ01000005">
    <property type="protein sequence ID" value="KZM93612.1"/>
    <property type="molecule type" value="Genomic_DNA"/>
</dbReference>
<comment type="caution">
    <text evidence="1">The sequence shown here is derived from an EMBL/GenBank/DDBJ whole genome shotgun (WGS) entry which is preliminary data.</text>
</comment>
<reference evidence="1" key="1">
    <citation type="journal article" date="2016" name="Nat. Genet.">
        <title>A high-quality carrot genome assembly provides new insights into carotenoid accumulation and asterid genome evolution.</title>
        <authorList>
            <person name="Iorizzo M."/>
            <person name="Ellison S."/>
            <person name="Senalik D."/>
            <person name="Zeng P."/>
            <person name="Satapoomin P."/>
            <person name="Huang J."/>
            <person name="Bowman M."/>
            <person name="Iovene M."/>
            <person name="Sanseverino W."/>
            <person name="Cavagnaro P."/>
            <person name="Yildiz M."/>
            <person name="Macko-Podgorni A."/>
            <person name="Moranska E."/>
            <person name="Grzebelus E."/>
            <person name="Grzebelus D."/>
            <person name="Ashrafi H."/>
            <person name="Zheng Z."/>
            <person name="Cheng S."/>
            <person name="Spooner D."/>
            <person name="Van Deynze A."/>
            <person name="Simon P."/>
        </authorList>
    </citation>
    <scope>NUCLEOTIDE SEQUENCE [LARGE SCALE GENOMIC DNA]</scope>
    <source>
        <tissue evidence="1">Leaf</tissue>
    </source>
</reference>
<organism evidence="1">
    <name type="scientific">Daucus carota subsp. sativus</name>
    <name type="common">Carrot</name>
    <dbReference type="NCBI Taxonomy" id="79200"/>
    <lineage>
        <taxon>Eukaryota</taxon>
        <taxon>Viridiplantae</taxon>
        <taxon>Streptophyta</taxon>
        <taxon>Embryophyta</taxon>
        <taxon>Tracheophyta</taxon>
        <taxon>Spermatophyta</taxon>
        <taxon>Magnoliopsida</taxon>
        <taxon>eudicotyledons</taxon>
        <taxon>Gunneridae</taxon>
        <taxon>Pentapetalae</taxon>
        <taxon>asterids</taxon>
        <taxon>campanulids</taxon>
        <taxon>Apiales</taxon>
        <taxon>Apiaceae</taxon>
        <taxon>Apioideae</taxon>
        <taxon>Scandiceae</taxon>
        <taxon>Daucinae</taxon>
        <taxon>Daucus</taxon>
        <taxon>Daucus sect. Daucus</taxon>
    </lineage>
</organism>
<sequence>MEGVVHLLKGNQGRVTTHCPLGCSTTDRGTNYPKHKAMLIRGTRPFLSKNGPLLNLSLFTTYYKAKTRLTEGEYLPITQKIKRK</sequence>
<dbReference type="Gramene" id="KZM93612">
    <property type="protein sequence ID" value="KZM93612"/>
    <property type="gene ID" value="DCAR_016857"/>
</dbReference>
<accession>A0A161ZZ03</accession>
<evidence type="ECO:0000313" key="1">
    <source>
        <dbReference type="EMBL" id="KZM93612.1"/>
    </source>
</evidence>
<dbReference type="AlphaFoldDB" id="A0A161ZZ03"/>
<gene>
    <name evidence="1" type="ORF">DCAR_016857</name>
</gene>
<name>A0A161ZZ03_DAUCS</name>